<comment type="caution">
    <text evidence="3">The sequence shown here is derived from an EMBL/GenBank/DDBJ whole genome shotgun (WGS) entry which is preliminary data.</text>
</comment>
<evidence type="ECO:0000313" key="3">
    <source>
        <dbReference type="EMBL" id="GCA68227.1"/>
    </source>
</evidence>
<evidence type="ECO:0000256" key="1">
    <source>
        <dbReference type="ARBA" id="ARBA00006484"/>
    </source>
</evidence>
<dbReference type="NCBIfam" id="NF009466">
    <property type="entry name" value="PRK12826.1-2"/>
    <property type="match status" value="1"/>
</dbReference>
<proteinExistence type="inferred from homology"/>
<dbReference type="CDD" id="cd05233">
    <property type="entry name" value="SDR_c"/>
    <property type="match status" value="1"/>
</dbReference>
<reference evidence="4" key="1">
    <citation type="submission" date="2018-09" db="EMBL/GenBank/DDBJ databases">
        <title>Draft Genome Sequence of Mediterraneibacter sp. KCTC 15684.</title>
        <authorList>
            <person name="Kim J.S."/>
            <person name="Han K.I."/>
            <person name="Suh M.K."/>
            <person name="Lee K.C."/>
            <person name="Eom M.K."/>
            <person name="Lee J.H."/>
            <person name="Park S.H."/>
            <person name="Kang S.W."/>
            <person name="Park J.E."/>
            <person name="Oh B.S."/>
            <person name="Yu S.Y."/>
            <person name="Choi S.H."/>
            <person name="Lee D.H."/>
            <person name="Yoon H."/>
            <person name="Kim B."/>
            <person name="Yang S.J."/>
            <person name="Lee J.S."/>
        </authorList>
    </citation>
    <scope>NUCLEOTIDE SEQUENCE [LARGE SCALE GENOMIC DNA]</scope>
    <source>
        <strain evidence="4">KCTC 15684</strain>
    </source>
</reference>
<name>A0A391P420_9FIRM</name>
<dbReference type="PROSITE" id="PS00061">
    <property type="entry name" value="ADH_SHORT"/>
    <property type="match status" value="1"/>
</dbReference>
<dbReference type="Proteomes" id="UP000265643">
    <property type="component" value="Unassembled WGS sequence"/>
</dbReference>
<organism evidence="3 4">
    <name type="scientific">Mediterraneibacter butyricigenes</name>
    <dbReference type="NCBI Taxonomy" id="2316025"/>
    <lineage>
        <taxon>Bacteria</taxon>
        <taxon>Bacillati</taxon>
        <taxon>Bacillota</taxon>
        <taxon>Clostridia</taxon>
        <taxon>Lachnospirales</taxon>
        <taxon>Lachnospiraceae</taxon>
        <taxon>Mediterraneibacter</taxon>
    </lineage>
</organism>
<dbReference type="EMBL" id="BHGK01000001">
    <property type="protein sequence ID" value="GCA68227.1"/>
    <property type="molecule type" value="Genomic_DNA"/>
</dbReference>
<gene>
    <name evidence="3" type="ORF">KGMB01110_26630</name>
</gene>
<dbReference type="InterPro" id="IPR020904">
    <property type="entry name" value="Sc_DH/Rdtase_CS"/>
</dbReference>
<keyword evidence="4" id="KW-1185">Reference proteome</keyword>
<dbReference type="InterPro" id="IPR002347">
    <property type="entry name" value="SDR_fam"/>
</dbReference>
<dbReference type="NCBIfam" id="NF005559">
    <property type="entry name" value="PRK07231.1"/>
    <property type="match status" value="1"/>
</dbReference>
<keyword evidence="2" id="KW-0560">Oxidoreductase</keyword>
<dbReference type="RefSeq" id="WP_119298877.1">
    <property type="nucleotide sequence ID" value="NZ_BHGK01000001.1"/>
</dbReference>
<protein>
    <submittedName>
        <fullName evidence="3">Sorbitol 6-phosphate dehydrogenase</fullName>
    </submittedName>
</protein>
<dbReference type="AlphaFoldDB" id="A0A391P420"/>
<dbReference type="PANTHER" id="PTHR42760">
    <property type="entry name" value="SHORT-CHAIN DEHYDROGENASES/REDUCTASES FAMILY MEMBER"/>
    <property type="match status" value="1"/>
</dbReference>
<dbReference type="Gene3D" id="3.40.50.720">
    <property type="entry name" value="NAD(P)-binding Rossmann-like Domain"/>
    <property type="match status" value="1"/>
</dbReference>
<sequence length="258" mass="28054">MSFEGKIAVVTGAGSGIGAGISEGIAKRGGKVYVTDLRLDAATQVAEDLKAKGYLAEAMHLDVTDEKEIHTVVEEIIAAEGYIDFWINNSGISIITPFFKHTDEIWDKTLNINLTSQFKCCREVIPHMTPERGGSIINMSSQAGKAGTDAYQAYCASKSGVIGLTQSLAREFGPQGIRINALCPGIIVTPMWDQQIDDYAAKRNIRPDEVMERFRVRIPLRRLGSPEDVANVACFLLSDEASYLTGQALNVCGGDVMY</sequence>
<accession>A0A391P420</accession>
<dbReference type="PRINTS" id="PR00081">
    <property type="entry name" value="GDHRDH"/>
</dbReference>
<dbReference type="GO" id="GO:0008206">
    <property type="term" value="P:bile acid metabolic process"/>
    <property type="evidence" value="ECO:0007669"/>
    <property type="project" value="UniProtKB-ARBA"/>
</dbReference>
<dbReference type="PANTHER" id="PTHR42760:SF133">
    <property type="entry name" value="3-OXOACYL-[ACYL-CARRIER-PROTEIN] REDUCTASE"/>
    <property type="match status" value="1"/>
</dbReference>
<dbReference type="FunFam" id="3.40.50.720:FF:000084">
    <property type="entry name" value="Short-chain dehydrogenase reductase"/>
    <property type="match status" value="1"/>
</dbReference>
<dbReference type="InterPro" id="IPR036291">
    <property type="entry name" value="NAD(P)-bd_dom_sf"/>
</dbReference>
<dbReference type="GO" id="GO:0016616">
    <property type="term" value="F:oxidoreductase activity, acting on the CH-OH group of donors, NAD or NADP as acceptor"/>
    <property type="evidence" value="ECO:0007669"/>
    <property type="project" value="TreeGrafter"/>
</dbReference>
<comment type="similarity">
    <text evidence="1">Belongs to the short-chain dehydrogenases/reductases (SDR) family.</text>
</comment>
<dbReference type="SUPFAM" id="SSF51735">
    <property type="entry name" value="NAD(P)-binding Rossmann-fold domains"/>
    <property type="match status" value="1"/>
</dbReference>
<evidence type="ECO:0000313" key="4">
    <source>
        <dbReference type="Proteomes" id="UP000265643"/>
    </source>
</evidence>
<evidence type="ECO:0000256" key="2">
    <source>
        <dbReference type="ARBA" id="ARBA00023002"/>
    </source>
</evidence>
<dbReference type="PRINTS" id="PR00080">
    <property type="entry name" value="SDRFAMILY"/>
</dbReference>
<dbReference type="Pfam" id="PF13561">
    <property type="entry name" value="adh_short_C2"/>
    <property type="match status" value="1"/>
</dbReference>